<dbReference type="InterPro" id="IPR013538">
    <property type="entry name" value="ASHA1/2-like_C"/>
</dbReference>
<dbReference type="Gene3D" id="3.30.530.20">
    <property type="match status" value="2"/>
</dbReference>
<dbReference type="SUPFAM" id="SSF55961">
    <property type="entry name" value="Bet v1-like"/>
    <property type="match status" value="2"/>
</dbReference>
<reference evidence="4" key="1">
    <citation type="journal article" date="2019" name="Int. J. Syst. Evol. Microbiol.">
        <title>The Global Catalogue of Microorganisms (GCM) 10K type strain sequencing project: providing services to taxonomists for standard genome sequencing and annotation.</title>
        <authorList>
            <consortium name="The Broad Institute Genomics Platform"/>
            <consortium name="The Broad Institute Genome Sequencing Center for Infectious Disease"/>
            <person name="Wu L."/>
            <person name="Ma J."/>
        </authorList>
    </citation>
    <scope>NUCLEOTIDE SEQUENCE [LARGE SCALE GENOMIC DNA]</scope>
    <source>
        <strain evidence="4">CGMCC 4.7643</strain>
    </source>
</reference>
<dbReference type="Proteomes" id="UP001597419">
    <property type="component" value="Unassembled WGS sequence"/>
</dbReference>
<evidence type="ECO:0000313" key="4">
    <source>
        <dbReference type="Proteomes" id="UP001597419"/>
    </source>
</evidence>
<name>A0ABW5GGT8_9PSEU</name>
<organism evidence="3 4">
    <name type="scientific">Amycolatopsis samaneae</name>
    <dbReference type="NCBI Taxonomy" id="664691"/>
    <lineage>
        <taxon>Bacteria</taxon>
        <taxon>Bacillati</taxon>
        <taxon>Actinomycetota</taxon>
        <taxon>Actinomycetes</taxon>
        <taxon>Pseudonocardiales</taxon>
        <taxon>Pseudonocardiaceae</taxon>
        <taxon>Amycolatopsis</taxon>
    </lineage>
</organism>
<evidence type="ECO:0000259" key="2">
    <source>
        <dbReference type="Pfam" id="PF08327"/>
    </source>
</evidence>
<dbReference type="RefSeq" id="WP_345397389.1">
    <property type="nucleotide sequence ID" value="NZ_BAABHG010000008.1"/>
</dbReference>
<dbReference type="InterPro" id="IPR023393">
    <property type="entry name" value="START-like_dom_sf"/>
</dbReference>
<comment type="caution">
    <text evidence="3">The sequence shown here is derived from an EMBL/GenBank/DDBJ whole genome shotgun (WGS) entry which is preliminary data.</text>
</comment>
<sequence>MSGSTQLETVDERPVLRFERRFAHRAEKVWRTITDPAELAHWFPAAVSGDLRPGGVLTFTFEGEDKGTDGEVLTFDAPREFAFSWNSDALRWVLTPDGDGCLLEFTHTFGRGESAIARLAAGRNAAGWDTCLDALSARLTGETPVQPTNWHDRMAAYVEEWHLGEGEVDGGVLRFRRDLVWKPLDEVWPLLAPEPLKPGDPAPAAAGNGRLVPGEVTVADAPRVLEFSWLDNGKPAGSVRWELVRDELDGVRAELTQTLPGDHPALAAELAAWHERMAALFAATFGVEPEPWPADRVEALTKHYTKQGL</sequence>
<proteinExistence type="inferred from homology"/>
<accession>A0ABW5GGT8</accession>
<protein>
    <submittedName>
        <fullName evidence="3">SRPBCC family protein</fullName>
    </submittedName>
</protein>
<keyword evidence="4" id="KW-1185">Reference proteome</keyword>
<evidence type="ECO:0000256" key="1">
    <source>
        <dbReference type="ARBA" id="ARBA00006817"/>
    </source>
</evidence>
<dbReference type="EMBL" id="JBHUKU010000006">
    <property type="protein sequence ID" value="MFD2459710.1"/>
    <property type="molecule type" value="Genomic_DNA"/>
</dbReference>
<dbReference type="Pfam" id="PF08327">
    <property type="entry name" value="AHSA1"/>
    <property type="match status" value="1"/>
</dbReference>
<dbReference type="CDD" id="cd08899">
    <property type="entry name" value="SRPBCC_CalC_Aha1-like_6"/>
    <property type="match status" value="1"/>
</dbReference>
<comment type="similarity">
    <text evidence="1">Belongs to the AHA1 family.</text>
</comment>
<gene>
    <name evidence="3" type="ORF">ACFSYJ_13935</name>
</gene>
<feature type="domain" description="Activator of Hsp90 ATPase homologue 1/2-like C-terminal" evidence="2">
    <location>
        <begin position="25"/>
        <end position="139"/>
    </location>
</feature>
<evidence type="ECO:0000313" key="3">
    <source>
        <dbReference type="EMBL" id="MFD2459710.1"/>
    </source>
</evidence>